<keyword evidence="2" id="KW-1185">Reference proteome</keyword>
<comment type="caution">
    <text evidence="1">The sequence shown here is derived from an EMBL/GenBank/DDBJ whole genome shotgun (WGS) entry which is preliminary data.</text>
</comment>
<evidence type="ECO:0000313" key="1">
    <source>
        <dbReference type="EMBL" id="MDY0409029.1"/>
    </source>
</evidence>
<protein>
    <recommendedName>
        <fullName evidence="3">Transposase</fullName>
    </recommendedName>
</protein>
<dbReference type="Proteomes" id="UP001275315">
    <property type="component" value="Unassembled WGS sequence"/>
</dbReference>
<name>A0ABU5CRR2_9BACI</name>
<proteinExistence type="predicted"/>
<gene>
    <name evidence="1" type="ORF">RWD45_11235</name>
</gene>
<organism evidence="1 2">
    <name type="scientific">Paracerasibacillus soli</name>
    <dbReference type="NCBI Taxonomy" id="480284"/>
    <lineage>
        <taxon>Bacteria</taxon>
        <taxon>Bacillati</taxon>
        <taxon>Bacillota</taxon>
        <taxon>Bacilli</taxon>
        <taxon>Bacillales</taxon>
        <taxon>Bacillaceae</taxon>
        <taxon>Paracerasibacillus</taxon>
    </lineage>
</organism>
<accession>A0ABU5CRR2</accession>
<evidence type="ECO:0000313" key="2">
    <source>
        <dbReference type="Proteomes" id="UP001275315"/>
    </source>
</evidence>
<sequence length="63" mass="7035">MLSFIGKNQNKKLFSPSVQAQIDFGMSLIRENNMSVKEVAVAINSAMDTCLAADEKWRNSIRS</sequence>
<reference evidence="1 2" key="1">
    <citation type="submission" date="2023-10" db="EMBL/GenBank/DDBJ databases">
        <title>Virgibacillus soli CC-YMP-6 genome.</title>
        <authorList>
            <person name="Miliotis G."/>
            <person name="Sengupta P."/>
            <person name="Hameed A."/>
            <person name="Chuvochina M."/>
            <person name="Mcdonagh F."/>
            <person name="Simpson A.C."/>
            <person name="Singh N.K."/>
            <person name="Rekha P.D."/>
            <person name="Raman K."/>
            <person name="Hugenholtz P."/>
            <person name="Venkateswaran K."/>
        </authorList>
    </citation>
    <scope>NUCLEOTIDE SEQUENCE [LARGE SCALE GENOMIC DNA]</scope>
    <source>
        <strain evidence="1 2">CC-YMP-6</strain>
    </source>
</reference>
<dbReference type="RefSeq" id="WP_320379850.1">
    <property type="nucleotide sequence ID" value="NZ_JAWDIQ010000002.1"/>
</dbReference>
<dbReference type="EMBL" id="JAWDIQ010000002">
    <property type="protein sequence ID" value="MDY0409029.1"/>
    <property type="molecule type" value="Genomic_DNA"/>
</dbReference>
<evidence type="ECO:0008006" key="3">
    <source>
        <dbReference type="Google" id="ProtNLM"/>
    </source>
</evidence>